<protein>
    <submittedName>
        <fullName evidence="2">Uncharacterized protein</fullName>
    </submittedName>
</protein>
<accession>A0A5B7E0P9</accession>
<feature type="transmembrane region" description="Helical" evidence="1">
    <location>
        <begin position="168"/>
        <end position="195"/>
    </location>
</feature>
<name>A0A5B7E0P9_PORTR</name>
<keyword evidence="1" id="KW-0472">Membrane</keyword>
<keyword evidence="1" id="KW-0812">Transmembrane</keyword>
<proteinExistence type="predicted"/>
<keyword evidence="1" id="KW-1133">Transmembrane helix</keyword>
<dbReference type="EMBL" id="VSRR010001770">
    <property type="protein sequence ID" value="MPC27572.1"/>
    <property type="molecule type" value="Genomic_DNA"/>
</dbReference>
<reference evidence="2 3" key="1">
    <citation type="submission" date="2019-05" db="EMBL/GenBank/DDBJ databases">
        <title>Another draft genome of Portunus trituberculatus and its Hox gene families provides insights of decapod evolution.</title>
        <authorList>
            <person name="Jeong J.-H."/>
            <person name="Song I."/>
            <person name="Kim S."/>
            <person name="Choi T."/>
            <person name="Kim D."/>
            <person name="Ryu S."/>
            <person name="Kim W."/>
        </authorList>
    </citation>
    <scope>NUCLEOTIDE SEQUENCE [LARGE SCALE GENOMIC DNA]</scope>
    <source>
        <tissue evidence="2">Muscle</tissue>
    </source>
</reference>
<organism evidence="2 3">
    <name type="scientific">Portunus trituberculatus</name>
    <name type="common">Swimming crab</name>
    <name type="synonym">Neptunus trituberculatus</name>
    <dbReference type="NCBI Taxonomy" id="210409"/>
    <lineage>
        <taxon>Eukaryota</taxon>
        <taxon>Metazoa</taxon>
        <taxon>Ecdysozoa</taxon>
        <taxon>Arthropoda</taxon>
        <taxon>Crustacea</taxon>
        <taxon>Multicrustacea</taxon>
        <taxon>Malacostraca</taxon>
        <taxon>Eumalacostraca</taxon>
        <taxon>Eucarida</taxon>
        <taxon>Decapoda</taxon>
        <taxon>Pleocyemata</taxon>
        <taxon>Brachyura</taxon>
        <taxon>Eubrachyura</taxon>
        <taxon>Portunoidea</taxon>
        <taxon>Portunidae</taxon>
        <taxon>Portuninae</taxon>
        <taxon>Portunus</taxon>
    </lineage>
</organism>
<evidence type="ECO:0000256" key="1">
    <source>
        <dbReference type="SAM" id="Phobius"/>
    </source>
</evidence>
<dbReference type="OrthoDB" id="6585706at2759"/>
<evidence type="ECO:0000313" key="2">
    <source>
        <dbReference type="EMBL" id="MPC27572.1"/>
    </source>
</evidence>
<dbReference type="AlphaFoldDB" id="A0A5B7E0P9"/>
<keyword evidence="3" id="KW-1185">Reference proteome</keyword>
<comment type="caution">
    <text evidence="2">The sequence shown here is derived from an EMBL/GenBank/DDBJ whole genome shotgun (WGS) entry which is preliminary data.</text>
</comment>
<dbReference type="Proteomes" id="UP000324222">
    <property type="component" value="Unassembled WGS sequence"/>
</dbReference>
<evidence type="ECO:0000313" key="3">
    <source>
        <dbReference type="Proteomes" id="UP000324222"/>
    </source>
</evidence>
<gene>
    <name evidence="2" type="ORF">E2C01_020746</name>
</gene>
<sequence>MRLKEIMSKSCNSLFPIHFPPPLSSLLPPPLALPPPVPSVTLVEAMLAREVCVTGDPRGSPCGRQGTTKFEAPNVHLVVHGHSPTKSEFRQDEICQVQGLTHSTRVLKAQSLTNAVGSDRSFTMCGTKRVGDDEGEENVEELRERLRQMKALVNERTHSKKSGIDEGFLSVVFACILVVIAGVTLYAFVVLYTAVHRRWTENPDTD</sequence>